<evidence type="ECO:0000313" key="1">
    <source>
        <dbReference type="EMBL" id="GAO15503.1"/>
    </source>
</evidence>
<dbReference type="EMBL" id="BBTG02000008">
    <property type="protein sequence ID" value="GAO15503.1"/>
    <property type="molecule type" value="Genomic_DNA"/>
</dbReference>
<reference evidence="2" key="1">
    <citation type="journal article" date="2016" name="Genome Announc.">
        <title>Genome sequence of Ustilaginoidea virens IPU010, a rice pathogenic fungus causing false smut.</title>
        <authorList>
            <person name="Kumagai T."/>
            <person name="Ishii T."/>
            <person name="Terai G."/>
            <person name="Umemura M."/>
            <person name="Machida M."/>
            <person name="Asai K."/>
        </authorList>
    </citation>
    <scope>NUCLEOTIDE SEQUENCE [LARGE SCALE GENOMIC DNA]</scope>
    <source>
        <strain evidence="2">IPU010</strain>
    </source>
</reference>
<dbReference type="Gene3D" id="3.30.710.10">
    <property type="entry name" value="Potassium Channel Kv1.1, Chain A"/>
    <property type="match status" value="1"/>
</dbReference>
<sequence length="306" mass="34477">MAVTMMPSASLAEREDGMATVLEGARQQPFRVNRKLLCEASPFFCQRLQNHGRPRRAACLWLPGESCTTFALFLHWVHSPQTFRHVLEASVSAALETSQRASRDVHWALIRLHLLASRLDLRRLQDLAMDCVQDLYLTCDWDVPPSLIAYLYTRCEAVPAVRARRWAVAMVAFSCSHGGDDRLVRLGHRPQDSAAAAAATSDTARFRSLLSLVPEFAADYAAHVRKMEAAGLDIRFKNPQLRIAANKLRNEQRLFGFRECSFHSHRATVGQARCPHHAVPPTSVRKASMHRESACVPKPLFWNREA</sequence>
<dbReference type="SUPFAM" id="SSF54695">
    <property type="entry name" value="POZ domain"/>
    <property type="match status" value="1"/>
</dbReference>
<proteinExistence type="predicted"/>
<dbReference type="InterPro" id="IPR011333">
    <property type="entry name" value="SKP1/BTB/POZ_sf"/>
</dbReference>
<evidence type="ECO:0000313" key="2">
    <source>
        <dbReference type="Proteomes" id="UP000054053"/>
    </source>
</evidence>
<dbReference type="AlphaFoldDB" id="A0A1B5KXZ1"/>
<gene>
    <name evidence="1" type="ORF">UVI_02020830</name>
</gene>
<protein>
    <recommendedName>
        <fullName evidence="3">BTB domain-containing protein</fullName>
    </recommendedName>
</protein>
<accession>A0A1B5KXZ1</accession>
<comment type="caution">
    <text evidence="1">The sequence shown here is derived from an EMBL/GenBank/DDBJ whole genome shotgun (WGS) entry which is preliminary data.</text>
</comment>
<name>A0A1B5KXZ1_USTVR</name>
<organism evidence="1 2">
    <name type="scientific">Ustilaginoidea virens</name>
    <name type="common">Rice false smut fungus</name>
    <name type="synonym">Villosiclava virens</name>
    <dbReference type="NCBI Taxonomy" id="1159556"/>
    <lineage>
        <taxon>Eukaryota</taxon>
        <taxon>Fungi</taxon>
        <taxon>Dikarya</taxon>
        <taxon>Ascomycota</taxon>
        <taxon>Pezizomycotina</taxon>
        <taxon>Sordariomycetes</taxon>
        <taxon>Hypocreomycetidae</taxon>
        <taxon>Hypocreales</taxon>
        <taxon>Clavicipitaceae</taxon>
        <taxon>Ustilaginoidea</taxon>
    </lineage>
</organism>
<evidence type="ECO:0008006" key="3">
    <source>
        <dbReference type="Google" id="ProtNLM"/>
    </source>
</evidence>
<dbReference type="CDD" id="cd18186">
    <property type="entry name" value="BTB_POZ_ZBTB_KLHL-like"/>
    <property type="match status" value="1"/>
</dbReference>
<dbReference type="Proteomes" id="UP000054053">
    <property type="component" value="Unassembled WGS sequence"/>
</dbReference>